<dbReference type="Proteomes" id="UP000245506">
    <property type="component" value="Unassembled WGS sequence"/>
</dbReference>
<proteinExistence type="inferred from homology"/>
<dbReference type="AlphaFoldDB" id="A0A317CE93"/>
<keyword evidence="3" id="KW-1185">Reference proteome</keyword>
<evidence type="ECO:0000313" key="3">
    <source>
        <dbReference type="Proteomes" id="UP000245506"/>
    </source>
</evidence>
<dbReference type="PANTHER" id="PTHR30283">
    <property type="entry name" value="PEROXIDE STRESS RESPONSE PROTEIN YAAA"/>
    <property type="match status" value="1"/>
</dbReference>
<dbReference type="GO" id="GO:0005829">
    <property type="term" value="C:cytosol"/>
    <property type="evidence" value="ECO:0007669"/>
    <property type="project" value="TreeGrafter"/>
</dbReference>
<dbReference type="EMBL" id="QGKL01000039">
    <property type="protein sequence ID" value="PWQ94610.1"/>
    <property type="molecule type" value="Genomic_DNA"/>
</dbReference>
<name>A0A317CE93_9GAMM</name>
<sequence length="263" mass="29936">MLVTLSPSKGQDFDIPMPNGDFSLPKQLDQSQLLVDQLRDYEPARIESLMSISENLAKLNFERFQQFHTPFNPDNARPALFAFKGDVYSGIEAATMTPDDLAYAQDHLRILSGLYGALRPMDLIQAYRLEMKTKLENPRGANLYEFWGDQITDSLNTELAKQQEAVLVNLASNEYYKSVKPKQVKGRILNIDFKETKEGKTRIVAIYAKKARGMMADFILRNRIETPEGIQDFDTAGYKYAPSLSTDNKWVFERPQPAPQGKK</sequence>
<comment type="caution">
    <text evidence="2">The sequence shown here is derived from an EMBL/GenBank/DDBJ whole genome shotgun (WGS) entry which is preliminary data.</text>
</comment>
<evidence type="ECO:0000313" key="2">
    <source>
        <dbReference type="EMBL" id="PWQ94610.1"/>
    </source>
</evidence>
<dbReference type="HAMAP" id="MF_00652">
    <property type="entry name" value="UPF0246"/>
    <property type="match status" value="1"/>
</dbReference>
<reference evidence="2 3" key="1">
    <citation type="submission" date="2018-05" db="EMBL/GenBank/DDBJ databases">
        <title>Leucothrix arctica sp. nov., isolated from Arctic seawater.</title>
        <authorList>
            <person name="Choi A."/>
            <person name="Baek K."/>
        </authorList>
    </citation>
    <scope>NUCLEOTIDE SEQUENCE [LARGE SCALE GENOMIC DNA]</scope>
    <source>
        <strain evidence="2 3">IMCC9719</strain>
    </source>
</reference>
<gene>
    <name evidence="2" type="ORF">DKT75_15050</name>
</gene>
<dbReference type="RefSeq" id="WP_109824259.1">
    <property type="nucleotide sequence ID" value="NZ_QGKL01000039.1"/>
</dbReference>
<comment type="similarity">
    <text evidence="1">Belongs to the UPF0246 family.</text>
</comment>
<dbReference type="NCBIfam" id="NF002542">
    <property type="entry name" value="PRK02101.1-3"/>
    <property type="match status" value="1"/>
</dbReference>
<evidence type="ECO:0000256" key="1">
    <source>
        <dbReference type="HAMAP-Rule" id="MF_00652"/>
    </source>
</evidence>
<dbReference type="PANTHER" id="PTHR30283:SF4">
    <property type="entry name" value="PEROXIDE STRESS RESISTANCE PROTEIN YAAA"/>
    <property type="match status" value="1"/>
</dbReference>
<dbReference type="OrthoDB" id="9777133at2"/>
<dbReference type="GO" id="GO:0033194">
    <property type="term" value="P:response to hydroperoxide"/>
    <property type="evidence" value="ECO:0007669"/>
    <property type="project" value="TreeGrafter"/>
</dbReference>
<accession>A0A317CE93</accession>
<dbReference type="InterPro" id="IPR005583">
    <property type="entry name" value="YaaA"/>
</dbReference>
<protein>
    <recommendedName>
        <fullName evidence="1">UPF0246 protein DKT75_15050</fullName>
    </recommendedName>
</protein>
<organism evidence="2 3">
    <name type="scientific">Leucothrix arctica</name>
    <dbReference type="NCBI Taxonomy" id="1481894"/>
    <lineage>
        <taxon>Bacteria</taxon>
        <taxon>Pseudomonadati</taxon>
        <taxon>Pseudomonadota</taxon>
        <taxon>Gammaproteobacteria</taxon>
        <taxon>Thiotrichales</taxon>
        <taxon>Thiotrichaceae</taxon>
        <taxon>Leucothrix</taxon>
    </lineage>
</organism>
<dbReference type="Pfam" id="PF03883">
    <property type="entry name" value="H2O2_YaaD"/>
    <property type="match status" value="1"/>
</dbReference>